<evidence type="ECO:0000313" key="9">
    <source>
        <dbReference type="Proteomes" id="UP000297617"/>
    </source>
</evidence>
<reference evidence="9" key="1">
    <citation type="journal article" date="2019" name="PLoS Negl. Trop. Dis.">
        <title>Revisiting the worldwide diversity of Leptospira species in the environment.</title>
        <authorList>
            <person name="Vincent A.T."/>
            <person name="Schiettekatte O."/>
            <person name="Bourhy P."/>
            <person name="Veyrier F.J."/>
            <person name="Picardeau M."/>
        </authorList>
    </citation>
    <scope>NUCLEOTIDE SEQUENCE [LARGE SCALE GENOMIC DNA]</scope>
    <source>
        <strain evidence="9">201800295</strain>
    </source>
</reference>
<keyword evidence="2" id="KW-1003">Cell membrane</keyword>
<evidence type="ECO:0000313" key="8">
    <source>
        <dbReference type="EMBL" id="TGK48105.1"/>
    </source>
</evidence>
<proteinExistence type="predicted"/>
<evidence type="ECO:0000256" key="4">
    <source>
        <dbReference type="ARBA" id="ARBA00022989"/>
    </source>
</evidence>
<organism evidence="8 9">
    <name type="scientific">Leptospira bouyouniensis</name>
    <dbReference type="NCBI Taxonomy" id="2484911"/>
    <lineage>
        <taxon>Bacteria</taxon>
        <taxon>Pseudomonadati</taxon>
        <taxon>Spirochaetota</taxon>
        <taxon>Spirochaetia</taxon>
        <taxon>Leptospirales</taxon>
        <taxon>Leptospiraceae</taxon>
        <taxon>Leptospira</taxon>
    </lineage>
</organism>
<comment type="subcellular location">
    <subcellularLocation>
        <location evidence="1">Cell membrane</location>
        <topology evidence="1">Multi-pass membrane protein</topology>
    </subcellularLocation>
</comment>
<dbReference type="Pfam" id="PF06271">
    <property type="entry name" value="RDD"/>
    <property type="match status" value="1"/>
</dbReference>
<evidence type="ECO:0000256" key="1">
    <source>
        <dbReference type="ARBA" id="ARBA00004651"/>
    </source>
</evidence>
<feature type="transmembrane region" description="Helical" evidence="6">
    <location>
        <begin position="58"/>
        <end position="80"/>
    </location>
</feature>
<dbReference type="RefSeq" id="WP_135754033.1">
    <property type="nucleotide sequence ID" value="NZ_RQFD01000015.1"/>
</dbReference>
<feature type="transmembrane region" description="Helical" evidence="6">
    <location>
        <begin position="22"/>
        <end position="46"/>
    </location>
</feature>
<dbReference type="Proteomes" id="UP000297617">
    <property type="component" value="Unassembled WGS sequence"/>
</dbReference>
<evidence type="ECO:0000256" key="2">
    <source>
        <dbReference type="ARBA" id="ARBA00022475"/>
    </source>
</evidence>
<keyword evidence="4 6" id="KW-1133">Transmembrane helix</keyword>
<evidence type="ECO:0000256" key="6">
    <source>
        <dbReference type="SAM" id="Phobius"/>
    </source>
</evidence>
<keyword evidence="5 6" id="KW-0472">Membrane</keyword>
<sequence>MSQYQNYNIPYGVTLATPVKRFLAAIIDIGIIYGSGIFVLLIMFLVDLWIQSENQISLLYLFCICLAFILFPFVFNMYLLEKYGQSMGKKIIKIKIIDESGAMISTDRLIMMRHILPAILFNIPILGFIFFLLDSVLIFSKTRQCLHDRFAKTIVINCQSQSLKSL</sequence>
<accession>A0ABY2L2D9</accession>
<keyword evidence="9" id="KW-1185">Reference proteome</keyword>
<evidence type="ECO:0000259" key="7">
    <source>
        <dbReference type="Pfam" id="PF06271"/>
    </source>
</evidence>
<dbReference type="EMBL" id="RQFD01000015">
    <property type="protein sequence ID" value="TGK48105.1"/>
    <property type="molecule type" value="Genomic_DNA"/>
</dbReference>
<dbReference type="PANTHER" id="PTHR36115">
    <property type="entry name" value="PROLINE-RICH ANTIGEN HOMOLOG-RELATED"/>
    <property type="match status" value="1"/>
</dbReference>
<dbReference type="InterPro" id="IPR051791">
    <property type="entry name" value="Pra-immunoreactive"/>
</dbReference>
<dbReference type="InterPro" id="IPR010432">
    <property type="entry name" value="RDD"/>
</dbReference>
<keyword evidence="3 6" id="KW-0812">Transmembrane</keyword>
<feature type="transmembrane region" description="Helical" evidence="6">
    <location>
        <begin position="115"/>
        <end position="139"/>
    </location>
</feature>
<protein>
    <submittedName>
        <fullName evidence="8">RDD family protein</fullName>
    </submittedName>
</protein>
<name>A0ABY2L2D9_9LEPT</name>
<comment type="caution">
    <text evidence="8">The sequence shown here is derived from an EMBL/GenBank/DDBJ whole genome shotgun (WGS) entry which is preliminary data.</text>
</comment>
<evidence type="ECO:0000256" key="3">
    <source>
        <dbReference type="ARBA" id="ARBA00022692"/>
    </source>
</evidence>
<feature type="domain" description="RDD" evidence="7">
    <location>
        <begin position="16"/>
        <end position="152"/>
    </location>
</feature>
<evidence type="ECO:0000256" key="5">
    <source>
        <dbReference type="ARBA" id="ARBA00023136"/>
    </source>
</evidence>
<dbReference type="PANTHER" id="PTHR36115:SF4">
    <property type="entry name" value="MEMBRANE PROTEIN"/>
    <property type="match status" value="1"/>
</dbReference>
<gene>
    <name evidence="8" type="ORF">EHQ10_10170</name>
</gene>